<sequence length="516" mass="59017">MDKRTPFNVLMILADQMNANWLGCAGHPQAQTPNLDAFAASGIRFTEAHCQNPICTPSRVSILSGQYCQNHGYYGLSGPAPKGLNNLFRHFGRQGYRTAAYGKLHLPEAPRNWIADDVDVFGDSYENADGVFGASSFLEDLERKGLRHLEDSWHNLQNYGKPSIPIDAMPSELPLEETQEMWCARETMDFILDYIDHPFCVQVAFQKPHHPLLPNIRFWNQYPSDLELPADWDVCQSHRAPHFQKRWREWRDYPPEFGHSDDTFEDFVRRCWRGTLACVSQIDYVFGQLMEFLRVNDLEKNTIVIFGSDHGAYHGHMGILEKAPGICSDQVCKVPSLWRVPGLTRGGSCCSQLVENIDMTSTLSSLCNLREFDSGDGKDLTGLLGGEDYPVRDVSVTENVWSKALRWKHWRFVHYQEECFPGEDVGELYNLLNDPQETRNLYKDPSYRNVVEDCRRQLLEWLIRTRRTVTTQCSLSDEVHLATPGHRSCIYPLGGDGTAPNAAQAYNRSDIHEMYR</sequence>
<reference evidence="4 5" key="1">
    <citation type="submission" date="2020-07" db="EMBL/GenBank/DDBJ databases">
        <authorList>
            <person name="Feng X."/>
        </authorList>
    </citation>
    <scope>NUCLEOTIDE SEQUENCE [LARGE SCALE GENOMIC DNA]</scope>
    <source>
        <strain evidence="4 5">JCM14086</strain>
    </source>
</reference>
<evidence type="ECO:0000313" key="4">
    <source>
        <dbReference type="EMBL" id="MBC2603445.1"/>
    </source>
</evidence>
<dbReference type="InterPro" id="IPR017850">
    <property type="entry name" value="Alkaline_phosphatase_core_sf"/>
</dbReference>
<organism evidence="4 5">
    <name type="scientific">Puniceicoccus vermicola</name>
    <dbReference type="NCBI Taxonomy" id="388746"/>
    <lineage>
        <taxon>Bacteria</taxon>
        <taxon>Pseudomonadati</taxon>
        <taxon>Verrucomicrobiota</taxon>
        <taxon>Opitutia</taxon>
        <taxon>Puniceicoccales</taxon>
        <taxon>Puniceicoccaceae</taxon>
        <taxon>Puniceicoccus</taxon>
    </lineage>
</organism>
<feature type="domain" description="Sulfatase N-terminal" evidence="3">
    <location>
        <begin position="8"/>
        <end position="367"/>
    </location>
</feature>
<dbReference type="AlphaFoldDB" id="A0A7X1B0M8"/>
<keyword evidence="1" id="KW-0479">Metal-binding</keyword>
<protein>
    <submittedName>
        <fullName evidence="4">Sulfatase-like hydrolase/transferase</fullName>
    </submittedName>
</protein>
<proteinExistence type="predicted"/>
<dbReference type="Gene3D" id="3.40.720.10">
    <property type="entry name" value="Alkaline Phosphatase, subunit A"/>
    <property type="match status" value="1"/>
</dbReference>
<keyword evidence="5" id="KW-1185">Reference proteome</keyword>
<dbReference type="RefSeq" id="WP_185694071.1">
    <property type="nucleotide sequence ID" value="NZ_JACHVA010000126.1"/>
</dbReference>
<evidence type="ECO:0000313" key="5">
    <source>
        <dbReference type="Proteomes" id="UP000525652"/>
    </source>
</evidence>
<accession>A0A7X1B0M8</accession>
<dbReference type="GO" id="GO:0008484">
    <property type="term" value="F:sulfuric ester hydrolase activity"/>
    <property type="evidence" value="ECO:0007669"/>
    <property type="project" value="TreeGrafter"/>
</dbReference>
<dbReference type="GO" id="GO:0046872">
    <property type="term" value="F:metal ion binding"/>
    <property type="evidence" value="ECO:0007669"/>
    <property type="project" value="UniProtKB-KW"/>
</dbReference>
<keyword evidence="2 4" id="KW-0378">Hydrolase</keyword>
<dbReference type="GO" id="GO:0016740">
    <property type="term" value="F:transferase activity"/>
    <property type="evidence" value="ECO:0007669"/>
    <property type="project" value="UniProtKB-KW"/>
</dbReference>
<dbReference type="SUPFAM" id="SSF53649">
    <property type="entry name" value="Alkaline phosphatase-like"/>
    <property type="match status" value="1"/>
</dbReference>
<keyword evidence="4" id="KW-0808">Transferase</keyword>
<name>A0A7X1B0M8_9BACT</name>
<dbReference type="PANTHER" id="PTHR45953:SF1">
    <property type="entry name" value="IDURONATE 2-SULFATASE"/>
    <property type="match status" value="1"/>
</dbReference>
<gene>
    <name evidence="4" type="ORF">H5P30_16805</name>
</gene>
<dbReference type="GO" id="GO:0005737">
    <property type="term" value="C:cytoplasm"/>
    <property type="evidence" value="ECO:0007669"/>
    <property type="project" value="TreeGrafter"/>
</dbReference>
<dbReference type="Proteomes" id="UP000525652">
    <property type="component" value="Unassembled WGS sequence"/>
</dbReference>
<dbReference type="PANTHER" id="PTHR45953">
    <property type="entry name" value="IDURONATE 2-SULFATASE"/>
    <property type="match status" value="1"/>
</dbReference>
<evidence type="ECO:0000259" key="3">
    <source>
        <dbReference type="Pfam" id="PF00884"/>
    </source>
</evidence>
<evidence type="ECO:0000256" key="2">
    <source>
        <dbReference type="ARBA" id="ARBA00022801"/>
    </source>
</evidence>
<evidence type="ECO:0000256" key="1">
    <source>
        <dbReference type="ARBA" id="ARBA00022723"/>
    </source>
</evidence>
<dbReference type="Pfam" id="PF00884">
    <property type="entry name" value="Sulfatase"/>
    <property type="match status" value="1"/>
</dbReference>
<dbReference type="EMBL" id="JACHVA010000126">
    <property type="protein sequence ID" value="MBC2603445.1"/>
    <property type="molecule type" value="Genomic_DNA"/>
</dbReference>
<dbReference type="InterPro" id="IPR000917">
    <property type="entry name" value="Sulfatase_N"/>
</dbReference>
<comment type="caution">
    <text evidence="4">The sequence shown here is derived from an EMBL/GenBank/DDBJ whole genome shotgun (WGS) entry which is preliminary data.</text>
</comment>